<evidence type="ECO:0000313" key="1">
    <source>
        <dbReference type="EMBL" id="MBO3736652.1"/>
    </source>
</evidence>
<reference evidence="1 2" key="1">
    <citation type="submission" date="2021-03" db="EMBL/GenBank/DDBJ databases">
        <title>Actinoplanes flavus sp. nov., a novel actinomycete isolated from Coconut Palm rhizosphere soil.</title>
        <authorList>
            <person name="Luo X."/>
        </authorList>
    </citation>
    <scope>NUCLEOTIDE SEQUENCE [LARGE SCALE GENOMIC DNA]</scope>
    <source>
        <strain evidence="1 2">NEAU-H7</strain>
    </source>
</reference>
<sequence>MSQNDGNEPKSVLRKVRDHLTHDIAKSLAHLSGLIGLHVAALAILEHTPALPMIGLH</sequence>
<dbReference type="EMBL" id="JAGFNS010000002">
    <property type="protein sequence ID" value="MBO3736652.1"/>
    <property type="molecule type" value="Genomic_DNA"/>
</dbReference>
<organism evidence="1 2">
    <name type="scientific">Actinoplanes flavus</name>
    <dbReference type="NCBI Taxonomy" id="2820290"/>
    <lineage>
        <taxon>Bacteria</taxon>
        <taxon>Bacillati</taxon>
        <taxon>Actinomycetota</taxon>
        <taxon>Actinomycetes</taxon>
        <taxon>Micromonosporales</taxon>
        <taxon>Micromonosporaceae</taxon>
        <taxon>Actinoplanes</taxon>
    </lineage>
</organism>
<protein>
    <submittedName>
        <fullName evidence="1">Uncharacterized protein</fullName>
    </submittedName>
</protein>
<keyword evidence="2" id="KW-1185">Reference proteome</keyword>
<evidence type="ECO:0000313" key="2">
    <source>
        <dbReference type="Proteomes" id="UP000679690"/>
    </source>
</evidence>
<gene>
    <name evidence="1" type="ORF">J5X75_03850</name>
</gene>
<name>A0ABS3UG35_9ACTN</name>
<dbReference type="Proteomes" id="UP000679690">
    <property type="component" value="Unassembled WGS sequence"/>
</dbReference>
<dbReference type="RefSeq" id="WP_208465870.1">
    <property type="nucleotide sequence ID" value="NZ_JAGFNS010000002.1"/>
</dbReference>
<comment type="caution">
    <text evidence="1">The sequence shown here is derived from an EMBL/GenBank/DDBJ whole genome shotgun (WGS) entry which is preliminary data.</text>
</comment>
<accession>A0ABS3UG35</accession>
<proteinExistence type="predicted"/>